<protein>
    <recommendedName>
        <fullName evidence="5">OmpA-like domain-containing protein</fullName>
    </recommendedName>
</protein>
<evidence type="ECO:0000256" key="3">
    <source>
        <dbReference type="ARBA" id="ARBA00023237"/>
    </source>
</evidence>
<organism evidence="6">
    <name type="scientific">bioreactor metagenome</name>
    <dbReference type="NCBI Taxonomy" id="1076179"/>
    <lineage>
        <taxon>unclassified sequences</taxon>
        <taxon>metagenomes</taxon>
        <taxon>ecological metagenomes</taxon>
    </lineage>
</organism>
<keyword evidence="4" id="KW-0175">Coiled coil</keyword>
<evidence type="ECO:0000313" key="6">
    <source>
        <dbReference type="EMBL" id="MPL85824.1"/>
    </source>
</evidence>
<comment type="subcellular location">
    <subcellularLocation>
        <location evidence="1">Cell outer membrane</location>
    </subcellularLocation>
</comment>
<dbReference type="Gene3D" id="1.25.40.10">
    <property type="entry name" value="Tetratricopeptide repeat domain"/>
    <property type="match status" value="1"/>
</dbReference>
<feature type="coiled-coil region" evidence="4">
    <location>
        <begin position="151"/>
        <end position="205"/>
    </location>
</feature>
<evidence type="ECO:0000256" key="1">
    <source>
        <dbReference type="ARBA" id="ARBA00004442"/>
    </source>
</evidence>
<feature type="domain" description="OmpA-like" evidence="5">
    <location>
        <begin position="214"/>
        <end position="352"/>
    </location>
</feature>
<evidence type="ECO:0000256" key="2">
    <source>
        <dbReference type="ARBA" id="ARBA00023136"/>
    </source>
</evidence>
<dbReference type="CDD" id="cd07185">
    <property type="entry name" value="OmpA_C-like"/>
    <property type="match status" value="1"/>
</dbReference>
<dbReference type="InterPro" id="IPR036737">
    <property type="entry name" value="OmpA-like_sf"/>
</dbReference>
<reference evidence="6" key="1">
    <citation type="submission" date="2019-08" db="EMBL/GenBank/DDBJ databases">
        <authorList>
            <person name="Kucharzyk K."/>
            <person name="Murdoch R.W."/>
            <person name="Higgins S."/>
            <person name="Loffler F."/>
        </authorList>
    </citation>
    <scope>NUCLEOTIDE SEQUENCE</scope>
</reference>
<dbReference type="GO" id="GO:0009279">
    <property type="term" value="C:cell outer membrane"/>
    <property type="evidence" value="ECO:0007669"/>
    <property type="project" value="UniProtKB-SubCell"/>
</dbReference>
<name>A0A644V3I3_9ZZZZ</name>
<dbReference type="PANTHER" id="PTHR30329:SF21">
    <property type="entry name" value="LIPOPROTEIN YIAD-RELATED"/>
    <property type="match status" value="1"/>
</dbReference>
<proteinExistence type="predicted"/>
<dbReference type="InterPro" id="IPR006665">
    <property type="entry name" value="OmpA-like"/>
</dbReference>
<dbReference type="InterPro" id="IPR050330">
    <property type="entry name" value="Bact_OuterMem_StrucFunc"/>
</dbReference>
<dbReference type="PANTHER" id="PTHR30329">
    <property type="entry name" value="STATOR ELEMENT OF FLAGELLAR MOTOR COMPLEX"/>
    <property type="match status" value="1"/>
</dbReference>
<dbReference type="SUPFAM" id="SSF103088">
    <property type="entry name" value="OmpA-like"/>
    <property type="match status" value="1"/>
</dbReference>
<dbReference type="Gene3D" id="3.30.1330.60">
    <property type="entry name" value="OmpA-like domain"/>
    <property type="match status" value="1"/>
</dbReference>
<keyword evidence="2" id="KW-0472">Membrane</keyword>
<dbReference type="PRINTS" id="PR01021">
    <property type="entry name" value="OMPADOMAIN"/>
</dbReference>
<dbReference type="SUPFAM" id="SSF48452">
    <property type="entry name" value="TPR-like"/>
    <property type="match status" value="1"/>
</dbReference>
<dbReference type="PROSITE" id="PS51123">
    <property type="entry name" value="OMPA_2"/>
    <property type="match status" value="1"/>
</dbReference>
<sequence length="352" mass="39866">MKKYILMVFMLALGLSSISAEAQKRLPAKKRQAIEQTMYQMDYPKALEAVNAELQTYPEDYDLNLFKAICNSAIKDNNQDAVASYEKAISVAKTTCQKNEARYYLAKHYCELGQKEKSLEVANTIKNEGRLDDCSLEMVEKLAKSACMTNCDDAETKNQIEKLKKEAQEKEEANKKKISELNNKVSDLEQKVKEAQAVNEDTTKKIADPSKPISADEIYKLHFAFNKSVLDAESKEILDRFILFLKANPSMKVKCIGHADMIGTEEANYIISRERAMSAKNYLTARGIASDRIQVSYEGDKKPEVIDEFLIKKHKEFKVGDNLTNNFIKGLTGAKKAKANYLNRRVELIAIK</sequence>
<keyword evidence="3" id="KW-0998">Cell outer membrane</keyword>
<dbReference type="InterPro" id="IPR006664">
    <property type="entry name" value="OMP_bac"/>
</dbReference>
<comment type="caution">
    <text evidence="6">The sequence shown here is derived from an EMBL/GenBank/DDBJ whole genome shotgun (WGS) entry which is preliminary data.</text>
</comment>
<dbReference type="InterPro" id="IPR011990">
    <property type="entry name" value="TPR-like_helical_dom_sf"/>
</dbReference>
<dbReference type="EMBL" id="VSSQ01000212">
    <property type="protein sequence ID" value="MPL85824.1"/>
    <property type="molecule type" value="Genomic_DNA"/>
</dbReference>
<gene>
    <name evidence="6" type="ORF">SDC9_31798</name>
</gene>
<evidence type="ECO:0000259" key="5">
    <source>
        <dbReference type="PROSITE" id="PS51123"/>
    </source>
</evidence>
<accession>A0A644V3I3</accession>
<dbReference type="Pfam" id="PF00691">
    <property type="entry name" value="OmpA"/>
    <property type="match status" value="1"/>
</dbReference>
<evidence type="ECO:0000256" key="4">
    <source>
        <dbReference type="SAM" id="Coils"/>
    </source>
</evidence>
<dbReference type="AlphaFoldDB" id="A0A644V3I3"/>